<dbReference type="InterPro" id="IPR029047">
    <property type="entry name" value="HSP70_peptide-bd_sf"/>
</dbReference>
<dbReference type="InterPro" id="IPR013126">
    <property type="entry name" value="Hsp_70_fam"/>
</dbReference>
<evidence type="ECO:0000256" key="4">
    <source>
        <dbReference type="RuleBase" id="RU003322"/>
    </source>
</evidence>
<organism evidence="5 6">
    <name type="scientific">Nicrophorus vespilloides</name>
    <name type="common">Boreal carrion beetle</name>
    <dbReference type="NCBI Taxonomy" id="110193"/>
    <lineage>
        <taxon>Eukaryota</taxon>
        <taxon>Metazoa</taxon>
        <taxon>Ecdysozoa</taxon>
        <taxon>Arthropoda</taxon>
        <taxon>Hexapoda</taxon>
        <taxon>Insecta</taxon>
        <taxon>Pterygota</taxon>
        <taxon>Neoptera</taxon>
        <taxon>Endopterygota</taxon>
        <taxon>Coleoptera</taxon>
        <taxon>Polyphaga</taxon>
        <taxon>Staphyliniformia</taxon>
        <taxon>Silphidae</taxon>
        <taxon>Nicrophorinae</taxon>
        <taxon>Nicrophorus</taxon>
    </lineage>
</organism>
<evidence type="ECO:0000256" key="2">
    <source>
        <dbReference type="ARBA" id="ARBA00022741"/>
    </source>
</evidence>
<dbReference type="Gene3D" id="3.90.640.10">
    <property type="entry name" value="Actin, Chain A, domain 4"/>
    <property type="match status" value="1"/>
</dbReference>
<dbReference type="InterPro" id="IPR043129">
    <property type="entry name" value="ATPase_NBD"/>
</dbReference>
<dbReference type="PANTHER" id="PTHR19375">
    <property type="entry name" value="HEAT SHOCK PROTEIN 70KDA"/>
    <property type="match status" value="1"/>
</dbReference>
<evidence type="ECO:0000313" key="5">
    <source>
        <dbReference type="Proteomes" id="UP000695000"/>
    </source>
</evidence>
<dbReference type="PRINTS" id="PR00301">
    <property type="entry name" value="HEATSHOCK70"/>
</dbReference>
<dbReference type="SUPFAM" id="SSF100920">
    <property type="entry name" value="Heat shock protein 70kD (HSP70), peptide-binding domain"/>
    <property type="match status" value="1"/>
</dbReference>
<dbReference type="CDD" id="cd24028">
    <property type="entry name" value="ASKHA_NBD_HSP70_HSPA1-like"/>
    <property type="match status" value="1"/>
</dbReference>
<dbReference type="Pfam" id="PF00012">
    <property type="entry name" value="HSP70"/>
    <property type="match status" value="1"/>
</dbReference>
<dbReference type="Proteomes" id="UP000695000">
    <property type="component" value="Unplaced"/>
</dbReference>
<dbReference type="PROSITE" id="PS00297">
    <property type="entry name" value="HSP70_1"/>
    <property type="match status" value="1"/>
</dbReference>
<evidence type="ECO:0000256" key="3">
    <source>
        <dbReference type="ARBA" id="ARBA00022840"/>
    </source>
</evidence>
<proteinExistence type="inferred from homology"/>
<evidence type="ECO:0000256" key="1">
    <source>
        <dbReference type="ARBA" id="ARBA00007381"/>
    </source>
</evidence>
<keyword evidence="3 4" id="KW-0067">ATP-binding</keyword>
<sequence length="576" mass="63978">MDAIGIDLGTTNCCVAVVKNGRPEVIVNEAGDRTTPSYITFWKDEILFGSVSKKRSGIAPRNTIHDVKRFIGMEVASAVEEALARKWRFDLVSKGGNLMVHVNAESESKFYRPEELSGMLLKQLKRDAERYLGHEVTKAVITVPTYFHDSQRQATIDAGSIAGFEEVHLLNESTAAAIAYAADNEIDEKNVLIFDCGGGTFDISIVKLNKKQVTVLGIDGDLNLGGNNVDSCLLDYSISHIEQTYNYDARNDDRLMFRLRSKCESIKVEFASSEEAILHLENFMPDDCEDLVLSLSRADFDSVCANTYDKAISIVERCISKTSLRKEDIDDVVLVGGSTKIRGLVSKLEKYFNFTPKRTINPDEAVAVGAAIQASFFFDADDFYDEKVLNNLLPYDLGVETDGGEMNVIVARNSLLPTSNSKIFCTTKDNQEFIIVKIFSGDSHLTEDNNLLGSLKVSGFPVGPKHSVKLKETFEIDENGILVVSVVDLSSGDSYGLEISLDKGRMTEEEISDGRELVAQEFGNLDKTRRIKQMKTDALKMYNENGREAVHDWLMTLSHEDLDEMLAALEKLNISI</sequence>
<dbReference type="RefSeq" id="XP_017779118.1">
    <property type="nucleotide sequence ID" value="XM_017923629.1"/>
</dbReference>
<gene>
    <name evidence="6" type="primary">LOC108564555</name>
</gene>
<evidence type="ECO:0000313" key="6">
    <source>
        <dbReference type="RefSeq" id="XP_017779118.1"/>
    </source>
</evidence>
<dbReference type="InterPro" id="IPR018181">
    <property type="entry name" value="Heat_shock_70_CS"/>
</dbReference>
<keyword evidence="2 4" id="KW-0547">Nucleotide-binding</keyword>
<keyword evidence="5" id="KW-1185">Reference proteome</keyword>
<dbReference type="SUPFAM" id="SSF53067">
    <property type="entry name" value="Actin-like ATPase domain"/>
    <property type="match status" value="2"/>
</dbReference>
<dbReference type="Gene3D" id="3.30.30.30">
    <property type="match status" value="1"/>
</dbReference>
<accession>A0ABM1MX18</accession>
<comment type="similarity">
    <text evidence="1 4">Belongs to the heat shock protein 70 family.</text>
</comment>
<name>A0ABM1MX18_NICVS</name>
<dbReference type="Gene3D" id="2.60.34.10">
    <property type="entry name" value="Substrate Binding Domain Of DNAk, Chain A, domain 1"/>
    <property type="match status" value="1"/>
</dbReference>
<reference evidence="6" key="1">
    <citation type="submission" date="2025-08" db="UniProtKB">
        <authorList>
            <consortium name="RefSeq"/>
        </authorList>
    </citation>
    <scope>IDENTIFICATION</scope>
    <source>
        <tissue evidence="6">Whole Larva</tissue>
    </source>
</reference>
<dbReference type="GeneID" id="108564555"/>
<protein>
    <submittedName>
        <fullName evidence="6">Heat shock 70 kDa protein 1A-like</fullName>
    </submittedName>
</protein>
<dbReference type="Gene3D" id="3.30.420.40">
    <property type="match status" value="2"/>
</dbReference>